<feature type="transmembrane region" description="Helical" evidence="2">
    <location>
        <begin position="17"/>
        <end position="36"/>
    </location>
</feature>
<proteinExistence type="predicted"/>
<keyword evidence="2" id="KW-0812">Transmembrane</keyword>
<dbReference type="OrthoDB" id="1689146at2759"/>
<feature type="transmembrane region" description="Helical" evidence="2">
    <location>
        <begin position="501"/>
        <end position="527"/>
    </location>
</feature>
<sequence length="842" mass="95831">MQIFPEKVRELWNEWELRALVLTSLVLQIILILIGNWRKHSTSNIVRIILWLAYLSADSVATVSLGVLSNNQEDNSKSGNDSPDPNYVITAFWAPFLLLHLGGPDTITAYSLEDNELWLRHLLGLVVQVGVAFYVFLRAWNSNTLNFLSIPMFIAGIIKFGERTWALRSASSEHFRESMLPPPDPGPNYATYMDEYNVKKEEGFLIISSTVINEAYEADESPPRIVRNTNSSTEAGERPPRIVRNTNSSTEAGERPPRIVRNTNSSTEAGERPPKIVRNTNSSTEIVHEAGESSEIARNTNSSTEIVHEAGERSEIARNTNSSTEIIHEAGERESSEIARNNNCSTEIVHEARQSPPDLHEAGQNSPEIVSSTNAGTETVHEGGEGPKNEKNTISRAEIVRRAHDFFQTFRRLCADLILSYRDITKSRSFFKRKSLTSDEAFKVIEVELGFIYDVFYTKAVFIHSWTGAILRSISFSSTVSVLFAFMFTDKEAYSGVDVTISYILLVGAMIIEICAVIVLLLSDWAMLWLSKHKKTMAAADRFKFIWGWSNKLSQYNLLSVCLKEEPPKCIALQKIFCIDKLVDKYCNRDRKDVLPELKKLIFEQLEKNSGGERDDFRGCKEFCHKRGDQVLKKEKLEYVFGWTVEIEFDQSLLLWHIATDLCYYTENPPTSEAGISNREVSKLLSDYMMYLAVDCPFMLPNGIVQIRFQDTCSEVSEFFDERGRKKDPKDARKMLMDVNTDVPPSEVKGDRSKSVLFEACVLAKDLKTYLPEIERRWDVISRVWVEILSYAANQCRWSHHGQQLRRGGELLTHVWLLMAHLGITEQFQISKGHTRAKLILQ</sequence>
<feature type="region of interest" description="Disordered" evidence="1">
    <location>
        <begin position="356"/>
        <end position="390"/>
    </location>
</feature>
<dbReference type="InterPro" id="IPR007658">
    <property type="entry name" value="DUF594"/>
</dbReference>
<feature type="compositionally biased region" description="Basic and acidic residues" evidence="1">
    <location>
        <begin position="379"/>
        <end position="390"/>
    </location>
</feature>
<dbReference type="Pfam" id="PF13968">
    <property type="entry name" value="DUF4220"/>
    <property type="match status" value="2"/>
</dbReference>
<dbReference type="PANTHER" id="PTHR31325">
    <property type="entry name" value="OS01G0798800 PROTEIN-RELATED"/>
    <property type="match status" value="1"/>
</dbReference>
<dbReference type="STRING" id="63057.A0A2P5ETQ7"/>
<evidence type="ECO:0000259" key="3">
    <source>
        <dbReference type="Pfam" id="PF13968"/>
    </source>
</evidence>
<comment type="caution">
    <text evidence="4">The sequence shown here is derived from an EMBL/GenBank/DDBJ whole genome shotgun (WGS) entry which is preliminary data.</text>
</comment>
<protein>
    <recommendedName>
        <fullName evidence="3">DUF4220 domain-containing protein</fullName>
    </recommendedName>
</protein>
<dbReference type="Proteomes" id="UP000237000">
    <property type="component" value="Unassembled WGS sequence"/>
</dbReference>
<feature type="transmembrane region" description="Helical" evidence="2">
    <location>
        <begin position="469"/>
        <end position="489"/>
    </location>
</feature>
<dbReference type="AlphaFoldDB" id="A0A2P5ETQ7"/>
<dbReference type="InterPro" id="IPR025315">
    <property type="entry name" value="DUF4220"/>
</dbReference>
<keyword evidence="2" id="KW-1133">Transmembrane helix</keyword>
<gene>
    <name evidence="4" type="ORF">TorRG33x02_153120</name>
</gene>
<feature type="transmembrane region" description="Helical" evidence="2">
    <location>
        <begin position="87"/>
        <end position="110"/>
    </location>
</feature>
<feature type="transmembrane region" description="Helical" evidence="2">
    <location>
        <begin position="48"/>
        <end position="67"/>
    </location>
</feature>
<evidence type="ECO:0000256" key="2">
    <source>
        <dbReference type="SAM" id="Phobius"/>
    </source>
</evidence>
<keyword evidence="2" id="KW-0472">Membrane</keyword>
<evidence type="ECO:0000313" key="4">
    <source>
        <dbReference type="EMBL" id="PON88929.1"/>
    </source>
</evidence>
<keyword evidence="5" id="KW-1185">Reference proteome</keyword>
<feature type="domain" description="DUF4220" evidence="3">
    <location>
        <begin position="51"/>
        <end position="202"/>
    </location>
</feature>
<feature type="transmembrane region" description="Helical" evidence="2">
    <location>
        <begin position="117"/>
        <end position="137"/>
    </location>
</feature>
<dbReference type="EMBL" id="JXTC01000100">
    <property type="protein sequence ID" value="PON88929.1"/>
    <property type="molecule type" value="Genomic_DNA"/>
</dbReference>
<dbReference type="Pfam" id="PF04578">
    <property type="entry name" value="DUF594"/>
    <property type="match status" value="1"/>
</dbReference>
<organism evidence="4 5">
    <name type="scientific">Trema orientale</name>
    <name type="common">Charcoal tree</name>
    <name type="synonym">Celtis orientalis</name>
    <dbReference type="NCBI Taxonomy" id="63057"/>
    <lineage>
        <taxon>Eukaryota</taxon>
        <taxon>Viridiplantae</taxon>
        <taxon>Streptophyta</taxon>
        <taxon>Embryophyta</taxon>
        <taxon>Tracheophyta</taxon>
        <taxon>Spermatophyta</taxon>
        <taxon>Magnoliopsida</taxon>
        <taxon>eudicotyledons</taxon>
        <taxon>Gunneridae</taxon>
        <taxon>Pentapetalae</taxon>
        <taxon>rosids</taxon>
        <taxon>fabids</taxon>
        <taxon>Rosales</taxon>
        <taxon>Cannabaceae</taxon>
        <taxon>Trema</taxon>
    </lineage>
</organism>
<evidence type="ECO:0000313" key="5">
    <source>
        <dbReference type="Proteomes" id="UP000237000"/>
    </source>
</evidence>
<reference evidence="5" key="1">
    <citation type="submission" date="2016-06" db="EMBL/GenBank/DDBJ databases">
        <title>Parallel loss of symbiosis genes in relatives of nitrogen-fixing non-legume Parasponia.</title>
        <authorList>
            <person name="Van Velzen R."/>
            <person name="Holmer R."/>
            <person name="Bu F."/>
            <person name="Rutten L."/>
            <person name="Van Zeijl A."/>
            <person name="Liu W."/>
            <person name="Santuari L."/>
            <person name="Cao Q."/>
            <person name="Sharma T."/>
            <person name="Shen D."/>
            <person name="Roswanjaya Y."/>
            <person name="Wardhani T."/>
            <person name="Kalhor M.S."/>
            <person name="Jansen J."/>
            <person name="Van den Hoogen J."/>
            <person name="Gungor B."/>
            <person name="Hartog M."/>
            <person name="Hontelez J."/>
            <person name="Verver J."/>
            <person name="Yang W.-C."/>
            <person name="Schijlen E."/>
            <person name="Repin R."/>
            <person name="Schilthuizen M."/>
            <person name="Schranz E."/>
            <person name="Heidstra R."/>
            <person name="Miyata K."/>
            <person name="Fedorova E."/>
            <person name="Kohlen W."/>
            <person name="Bisseling T."/>
            <person name="Smit S."/>
            <person name="Geurts R."/>
        </authorList>
    </citation>
    <scope>NUCLEOTIDE SEQUENCE [LARGE SCALE GENOMIC DNA]</scope>
    <source>
        <strain evidence="5">cv. RG33-2</strain>
    </source>
</reference>
<evidence type="ECO:0000256" key="1">
    <source>
        <dbReference type="SAM" id="MobiDB-lite"/>
    </source>
</evidence>
<feature type="domain" description="DUF4220" evidence="3">
    <location>
        <begin position="379"/>
        <end position="560"/>
    </location>
</feature>
<name>A0A2P5ETQ7_TREOI</name>
<dbReference type="InParanoid" id="A0A2P5ETQ7"/>
<accession>A0A2P5ETQ7</accession>
<feature type="region of interest" description="Disordered" evidence="1">
    <location>
        <begin position="223"/>
        <end position="277"/>
    </location>
</feature>
<feature type="compositionally biased region" description="Polar residues" evidence="1">
    <location>
        <begin position="363"/>
        <end position="377"/>
    </location>
</feature>